<dbReference type="Gene3D" id="1.10.3720.10">
    <property type="entry name" value="MetI-like"/>
    <property type="match status" value="1"/>
</dbReference>
<dbReference type="PANTHER" id="PTHR30043">
    <property type="entry name" value="PHOSPHONATES TRANSPORT SYSTEM PERMEASE PROTEIN"/>
    <property type="match status" value="1"/>
</dbReference>
<evidence type="ECO:0000256" key="1">
    <source>
        <dbReference type="ARBA" id="ARBA00004651"/>
    </source>
</evidence>
<keyword evidence="3" id="KW-1003">Cell membrane</keyword>
<evidence type="ECO:0000256" key="4">
    <source>
        <dbReference type="ARBA" id="ARBA00022692"/>
    </source>
</evidence>
<comment type="caution">
    <text evidence="9">The sequence shown here is derived from an EMBL/GenBank/DDBJ whole genome shotgun (WGS) entry which is preliminary data.</text>
</comment>
<keyword evidence="6 7" id="KW-0472">Membrane</keyword>
<dbReference type="NCBIfam" id="TIGR01097">
    <property type="entry name" value="PhnE"/>
    <property type="match status" value="1"/>
</dbReference>
<keyword evidence="2 7" id="KW-0813">Transport</keyword>
<dbReference type="SUPFAM" id="SSF161098">
    <property type="entry name" value="MetI-like"/>
    <property type="match status" value="1"/>
</dbReference>
<comment type="similarity">
    <text evidence="7">Belongs to the binding-protein-dependent transport system permease family.</text>
</comment>
<feature type="transmembrane region" description="Helical" evidence="7">
    <location>
        <begin position="25"/>
        <end position="48"/>
    </location>
</feature>
<dbReference type="GO" id="GO:0015416">
    <property type="term" value="F:ABC-type phosphonate transporter activity"/>
    <property type="evidence" value="ECO:0007669"/>
    <property type="project" value="InterPro"/>
</dbReference>
<evidence type="ECO:0000313" key="10">
    <source>
        <dbReference type="Proteomes" id="UP000094784"/>
    </source>
</evidence>
<reference evidence="9 10" key="1">
    <citation type="submission" date="2016-09" db="EMBL/GenBank/DDBJ databases">
        <title>Draft genome sequence of the soil isolate, Lysinibacillus fusiformis M5, a potential hypoxanthine producer.</title>
        <authorList>
            <person name="Gallegos-Monterrosa R."/>
            <person name="Maroti G."/>
            <person name="Balint B."/>
            <person name="Kovacs A.T."/>
        </authorList>
    </citation>
    <scope>NUCLEOTIDE SEQUENCE [LARGE SCALE GENOMIC DNA]</scope>
    <source>
        <strain evidence="9 10">M5</strain>
    </source>
</reference>
<comment type="subcellular location">
    <subcellularLocation>
        <location evidence="1 7">Cell membrane</location>
        <topology evidence="1 7">Multi-pass membrane protein</topology>
    </subcellularLocation>
</comment>
<evidence type="ECO:0000256" key="3">
    <source>
        <dbReference type="ARBA" id="ARBA00022475"/>
    </source>
</evidence>
<feature type="domain" description="ABC transmembrane type-1" evidence="8">
    <location>
        <begin position="80"/>
        <end position="260"/>
    </location>
</feature>
<dbReference type="RefSeq" id="WP_069480643.1">
    <property type="nucleotide sequence ID" value="NZ_KV766182.1"/>
</dbReference>
<dbReference type="CDD" id="cd06261">
    <property type="entry name" value="TM_PBP2"/>
    <property type="match status" value="1"/>
</dbReference>
<dbReference type="AlphaFoldDB" id="A0A1E4R507"/>
<organism evidence="9 10">
    <name type="scientific">Lysinibacillus fusiformis</name>
    <dbReference type="NCBI Taxonomy" id="28031"/>
    <lineage>
        <taxon>Bacteria</taxon>
        <taxon>Bacillati</taxon>
        <taxon>Bacillota</taxon>
        <taxon>Bacilli</taxon>
        <taxon>Bacillales</taxon>
        <taxon>Bacillaceae</taxon>
        <taxon>Lysinibacillus</taxon>
    </lineage>
</organism>
<evidence type="ECO:0000259" key="8">
    <source>
        <dbReference type="PROSITE" id="PS50928"/>
    </source>
</evidence>
<evidence type="ECO:0000256" key="6">
    <source>
        <dbReference type="ARBA" id="ARBA00023136"/>
    </source>
</evidence>
<dbReference type="InterPro" id="IPR005769">
    <property type="entry name" value="PhnE/PtxC"/>
</dbReference>
<evidence type="ECO:0000256" key="2">
    <source>
        <dbReference type="ARBA" id="ARBA00022448"/>
    </source>
</evidence>
<keyword evidence="5 7" id="KW-1133">Transmembrane helix</keyword>
<dbReference type="PANTHER" id="PTHR30043:SF1">
    <property type="entry name" value="ABC TRANSPORT SYSTEM PERMEASE PROTEIN P69"/>
    <property type="match status" value="1"/>
</dbReference>
<protein>
    <submittedName>
        <fullName evidence="9">Phosphonate ABC transporter, permease protein PhnE</fullName>
    </submittedName>
</protein>
<dbReference type="InterPro" id="IPR035906">
    <property type="entry name" value="MetI-like_sf"/>
</dbReference>
<dbReference type="PROSITE" id="PS50928">
    <property type="entry name" value="ABC_TM1"/>
    <property type="match status" value="1"/>
</dbReference>
<sequence length="271" mass="30324">MPWKMLSPKKIVLPNGKEVLEKRSFLPVLWLLILVLLFLSIRITGFSIEVLVNRIQEFFVILQQMIPPNWDYLSKLWQPLFDTIKMSLFGSVAGAVVALPVAMFAATNITNNKGIAMVAKFMLSLLRTLPTLIVALIATFIFGLGTMAGTVAIFLFTIAYVGKLLYEQIENADMGAYEAMHSMGLTTIQAFRYAIMPQILPNYLSTSLFCFEGNVRYASILGYVGAGGIGLLLNESLGWRSYENVGMILLMLVCTVFLIETTSEYFRKKLM</sequence>
<feature type="transmembrane region" description="Helical" evidence="7">
    <location>
        <begin position="245"/>
        <end position="266"/>
    </location>
</feature>
<dbReference type="Pfam" id="PF00528">
    <property type="entry name" value="BPD_transp_1"/>
    <property type="match status" value="1"/>
</dbReference>
<feature type="transmembrane region" description="Helical" evidence="7">
    <location>
        <begin position="86"/>
        <end position="109"/>
    </location>
</feature>
<feature type="transmembrane region" description="Helical" evidence="7">
    <location>
        <begin position="215"/>
        <end position="233"/>
    </location>
</feature>
<evidence type="ECO:0000256" key="5">
    <source>
        <dbReference type="ARBA" id="ARBA00022989"/>
    </source>
</evidence>
<dbReference type="GO" id="GO:0005886">
    <property type="term" value="C:plasma membrane"/>
    <property type="evidence" value="ECO:0007669"/>
    <property type="project" value="UniProtKB-SubCell"/>
</dbReference>
<keyword evidence="4 7" id="KW-0812">Transmembrane</keyword>
<gene>
    <name evidence="9" type="ORF">BG258_06425</name>
</gene>
<dbReference type="EMBL" id="MECQ01000001">
    <property type="protein sequence ID" value="ODV55562.1"/>
    <property type="molecule type" value="Genomic_DNA"/>
</dbReference>
<evidence type="ECO:0000256" key="7">
    <source>
        <dbReference type="RuleBase" id="RU363032"/>
    </source>
</evidence>
<name>A0A1E4R507_9BACI</name>
<accession>A0A1E4R507</accession>
<evidence type="ECO:0000313" key="9">
    <source>
        <dbReference type="EMBL" id="ODV55562.1"/>
    </source>
</evidence>
<dbReference type="InterPro" id="IPR000515">
    <property type="entry name" value="MetI-like"/>
</dbReference>
<dbReference type="Proteomes" id="UP000094784">
    <property type="component" value="Unassembled WGS sequence"/>
</dbReference>
<feature type="transmembrane region" description="Helical" evidence="7">
    <location>
        <begin position="129"/>
        <end position="162"/>
    </location>
</feature>
<proteinExistence type="inferred from homology"/>